<accession>A0A178LD81</accession>
<dbReference type="EMBL" id="LWCS01000094">
    <property type="protein sequence ID" value="OAN26772.1"/>
    <property type="molecule type" value="Genomic_DNA"/>
</dbReference>
<evidence type="ECO:0000313" key="1">
    <source>
        <dbReference type="EMBL" id="OAN26772.1"/>
    </source>
</evidence>
<comment type="caution">
    <text evidence="1">The sequence shown here is derived from an EMBL/GenBank/DDBJ whole genome shotgun (WGS) entry which is preliminary data.</text>
</comment>
<proteinExistence type="predicted"/>
<sequence length="85" mass="9935">MRIIGEDGPYTDKQCAHCRAFVALYIDQFCPDSEDGWYPEDIQEWEPTDAVAREYKRQFLVGWRHGRDLYAVPVQHSTKKEVSGK</sequence>
<gene>
    <name evidence="1" type="ORF">A4X20_30435</name>
</gene>
<protein>
    <submittedName>
        <fullName evidence="1">Uncharacterized protein</fullName>
    </submittedName>
</protein>
<organism evidence="1 2">
    <name type="scientific">Mycolicibacterium iranicum</name>
    <name type="common">Mycobacterium iranicum</name>
    <dbReference type="NCBI Taxonomy" id="912594"/>
    <lineage>
        <taxon>Bacteria</taxon>
        <taxon>Bacillati</taxon>
        <taxon>Actinomycetota</taxon>
        <taxon>Actinomycetes</taxon>
        <taxon>Mycobacteriales</taxon>
        <taxon>Mycobacteriaceae</taxon>
        <taxon>Mycolicibacterium</taxon>
    </lineage>
</organism>
<dbReference type="Proteomes" id="UP000078396">
    <property type="component" value="Unassembled WGS sequence"/>
</dbReference>
<evidence type="ECO:0000313" key="2">
    <source>
        <dbReference type="Proteomes" id="UP000078396"/>
    </source>
</evidence>
<reference evidence="1 2" key="1">
    <citation type="submission" date="2016-04" db="EMBL/GenBank/DDBJ databases">
        <title>Draft Genome Sequences of Staphylococcus capitis Strain H36, S. capitis Strain H65, S. cohnii Strain H62, S. hominis Strain H69, Mycobacterium iranicum Strain H39, Plantibacter sp. Strain H53, Pseudomonas oryzihabitans Strain H72, and Microbacterium sp. Strain H83, isolated from residential settings.</title>
        <authorList>
            <person name="Lymperopoulou D."/>
            <person name="Adams R.I."/>
            <person name="Lindow S."/>
            <person name="Coil D.A."/>
            <person name="Jospin G."/>
            <person name="Eisen J.A."/>
        </authorList>
    </citation>
    <scope>NUCLEOTIDE SEQUENCE [LARGE SCALE GENOMIC DNA]</scope>
    <source>
        <strain evidence="1 2">H39</strain>
    </source>
</reference>
<dbReference type="AlphaFoldDB" id="A0A178LD81"/>
<name>A0A178LD81_MYCIR</name>